<keyword evidence="2" id="KW-0804">Transcription</keyword>
<organism evidence="4 5">
    <name type="scientific">Pontivivens nitratireducens</name>
    <dbReference type="NCBI Taxonomy" id="2758038"/>
    <lineage>
        <taxon>Bacteria</taxon>
        <taxon>Pseudomonadati</taxon>
        <taxon>Pseudomonadota</taxon>
        <taxon>Alphaproteobacteria</taxon>
        <taxon>Rhodobacterales</taxon>
        <taxon>Paracoccaceae</taxon>
        <taxon>Pontivivens</taxon>
    </lineage>
</organism>
<dbReference type="GO" id="GO:0003700">
    <property type="term" value="F:DNA-binding transcription factor activity"/>
    <property type="evidence" value="ECO:0007669"/>
    <property type="project" value="TreeGrafter"/>
</dbReference>
<geneLocation type="plasmid" evidence="4 5">
    <name>unnamed5</name>
</geneLocation>
<evidence type="ECO:0000259" key="3">
    <source>
        <dbReference type="PROSITE" id="PS51078"/>
    </source>
</evidence>
<accession>A0A6G7VRA0</accession>
<dbReference type="SUPFAM" id="SSF46785">
    <property type="entry name" value="Winged helix' DNA-binding domain"/>
    <property type="match status" value="1"/>
</dbReference>
<dbReference type="Gene3D" id="3.30.450.40">
    <property type="match status" value="1"/>
</dbReference>
<evidence type="ECO:0000313" key="5">
    <source>
        <dbReference type="Proteomes" id="UP000500791"/>
    </source>
</evidence>
<dbReference type="InterPro" id="IPR036388">
    <property type="entry name" value="WH-like_DNA-bd_sf"/>
</dbReference>
<reference evidence="4 5" key="1">
    <citation type="submission" date="2020-03" db="EMBL/GenBank/DDBJ databases">
        <title>Complete genome sequence of Monaibacterium sp. ALG8 with diverse plasmids.</title>
        <authorList>
            <person name="Sun C."/>
        </authorList>
    </citation>
    <scope>NUCLEOTIDE SEQUENCE [LARGE SCALE GENOMIC DNA]</scope>
    <source>
        <strain evidence="4 5">ALG8</strain>
        <plasmid evidence="4 5">unnamed5</plasmid>
    </source>
</reference>
<dbReference type="Gene3D" id="1.10.10.10">
    <property type="entry name" value="Winged helix-like DNA-binding domain superfamily/Winged helix DNA-binding domain"/>
    <property type="match status" value="1"/>
</dbReference>
<evidence type="ECO:0000256" key="1">
    <source>
        <dbReference type="ARBA" id="ARBA00023015"/>
    </source>
</evidence>
<dbReference type="RefSeq" id="WP_166195414.1">
    <property type="nucleotide sequence ID" value="NZ_CP049816.1"/>
</dbReference>
<dbReference type="InterPro" id="IPR014757">
    <property type="entry name" value="Tscrpt_reg_IclR_C"/>
</dbReference>
<dbReference type="InterPro" id="IPR029016">
    <property type="entry name" value="GAF-like_dom_sf"/>
</dbReference>
<keyword evidence="5" id="KW-1185">Reference proteome</keyword>
<dbReference type="AlphaFoldDB" id="A0A6G7VRA0"/>
<keyword evidence="1" id="KW-0805">Transcription regulation</keyword>
<sequence length="230" mass="25419">MTLADLSVALDAPKSSLLIMLRPLVDQDYLIHESNTYRLGPRMFQFASAILANSRFSSLVRHHMTLLRDWTDETVIYATLDLDSRRIVYEDVVEGSSLIRYVVNAGANRPAYPTASGRVLIGHAPTEWQNRYFADLQADKLTSRTITDIAGIKAAVKECRQRGVCFTNGEAIDGAAGVSAPVRDRAGEVIGVLVLGAPRERGVERRELYERKTVDAADRLSVAIGYRPPS</sequence>
<dbReference type="Pfam" id="PF01614">
    <property type="entry name" value="IclR_C"/>
    <property type="match status" value="1"/>
</dbReference>
<name>A0A6G7VRA0_9RHOB</name>
<evidence type="ECO:0000313" key="4">
    <source>
        <dbReference type="EMBL" id="QIK42524.1"/>
    </source>
</evidence>
<dbReference type="PROSITE" id="PS51078">
    <property type="entry name" value="ICLR_ED"/>
    <property type="match status" value="1"/>
</dbReference>
<evidence type="ECO:0000256" key="2">
    <source>
        <dbReference type="ARBA" id="ARBA00023163"/>
    </source>
</evidence>
<feature type="domain" description="IclR-ED" evidence="3">
    <location>
        <begin position="42"/>
        <end position="226"/>
    </location>
</feature>
<dbReference type="KEGG" id="mon:G8E03_16885"/>
<dbReference type="EMBL" id="CP049816">
    <property type="protein sequence ID" value="QIK42524.1"/>
    <property type="molecule type" value="Genomic_DNA"/>
</dbReference>
<dbReference type="GO" id="GO:0045892">
    <property type="term" value="P:negative regulation of DNA-templated transcription"/>
    <property type="evidence" value="ECO:0007669"/>
    <property type="project" value="TreeGrafter"/>
</dbReference>
<dbReference type="InterPro" id="IPR050707">
    <property type="entry name" value="HTH_MetabolicPath_Reg"/>
</dbReference>
<dbReference type="InterPro" id="IPR036390">
    <property type="entry name" value="WH_DNA-bd_sf"/>
</dbReference>
<keyword evidence="4" id="KW-0614">Plasmid</keyword>
<proteinExistence type="predicted"/>
<dbReference type="GO" id="GO:0003677">
    <property type="term" value="F:DNA binding"/>
    <property type="evidence" value="ECO:0007669"/>
    <property type="project" value="TreeGrafter"/>
</dbReference>
<gene>
    <name evidence="4" type="ORF">G8E03_16885</name>
</gene>
<dbReference type="PANTHER" id="PTHR30136:SF35">
    <property type="entry name" value="HTH-TYPE TRANSCRIPTIONAL REGULATOR RV1719"/>
    <property type="match status" value="1"/>
</dbReference>
<dbReference type="SUPFAM" id="SSF55781">
    <property type="entry name" value="GAF domain-like"/>
    <property type="match status" value="1"/>
</dbReference>
<protein>
    <submittedName>
        <fullName evidence="4">IclR family transcriptional regulator</fullName>
    </submittedName>
</protein>
<dbReference type="PANTHER" id="PTHR30136">
    <property type="entry name" value="HELIX-TURN-HELIX TRANSCRIPTIONAL REGULATOR, ICLR FAMILY"/>
    <property type="match status" value="1"/>
</dbReference>
<dbReference type="Proteomes" id="UP000500791">
    <property type="component" value="Plasmid unnamed5"/>
</dbReference>